<proteinExistence type="predicted"/>
<feature type="signal peptide" evidence="1">
    <location>
        <begin position="1"/>
        <end position="33"/>
    </location>
</feature>
<dbReference type="Proteomes" id="UP000199223">
    <property type="component" value="Unassembled WGS sequence"/>
</dbReference>
<organism evidence="2 3">
    <name type="scientific">Deinococcus reticulitermitis</name>
    <dbReference type="NCBI Taxonomy" id="856736"/>
    <lineage>
        <taxon>Bacteria</taxon>
        <taxon>Thermotogati</taxon>
        <taxon>Deinococcota</taxon>
        <taxon>Deinococci</taxon>
        <taxon>Deinococcales</taxon>
        <taxon>Deinococcaceae</taxon>
        <taxon>Deinococcus</taxon>
    </lineage>
</organism>
<dbReference type="RefSeq" id="WP_143068345.1">
    <property type="nucleotide sequence ID" value="NZ_FNZA01000007.1"/>
</dbReference>
<accession>A0A1H6YHT4</accession>
<reference evidence="3" key="1">
    <citation type="submission" date="2016-10" db="EMBL/GenBank/DDBJ databases">
        <authorList>
            <person name="Varghese N."/>
            <person name="Submissions S."/>
        </authorList>
    </citation>
    <scope>NUCLEOTIDE SEQUENCE [LARGE SCALE GENOMIC DNA]</scope>
    <source>
        <strain evidence="3">CGMCC 1.10218</strain>
    </source>
</reference>
<feature type="chain" id="PRO_5011697251" evidence="1">
    <location>
        <begin position="34"/>
        <end position="69"/>
    </location>
</feature>
<dbReference type="EMBL" id="FNZA01000007">
    <property type="protein sequence ID" value="SEJ40829.1"/>
    <property type="molecule type" value="Genomic_DNA"/>
</dbReference>
<protein>
    <submittedName>
        <fullName evidence="2">Uncharacterized protein</fullName>
    </submittedName>
</protein>
<dbReference type="AlphaFoldDB" id="A0A1H6YHT4"/>
<name>A0A1H6YHT4_9DEIO</name>
<gene>
    <name evidence="2" type="ORF">SAMN04488058_107123</name>
</gene>
<keyword evidence="1" id="KW-0732">Signal</keyword>
<keyword evidence="3" id="KW-1185">Reference proteome</keyword>
<evidence type="ECO:0000256" key="1">
    <source>
        <dbReference type="SAM" id="SignalP"/>
    </source>
</evidence>
<sequence>MPKSLNFARPTQTLLALLLCATGSGALLPPAQAASAHARLSLKAQPGWSSPCAARLGCVPAPRQPASPA</sequence>
<evidence type="ECO:0000313" key="2">
    <source>
        <dbReference type="EMBL" id="SEJ40829.1"/>
    </source>
</evidence>
<evidence type="ECO:0000313" key="3">
    <source>
        <dbReference type="Proteomes" id="UP000199223"/>
    </source>
</evidence>